<feature type="transmembrane region" description="Helical" evidence="6">
    <location>
        <begin position="14"/>
        <end position="38"/>
    </location>
</feature>
<reference evidence="7 8" key="1">
    <citation type="journal article" date="2021" name="Sci. Rep.">
        <title>Chromosome anchoring in Senegalese sole (Solea senegalensis) reveals sex-associated markers and genome rearrangements in flatfish.</title>
        <authorList>
            <person name="Guerrero-Cozar I."/>
            <person name="Gomez-Garrido J."/>
            <person name="Berbel C."/>
            <person name="Martinez-Blanch J.F."/>
            <person name="Alioto T."/>
            <person name="Claros M.G."/>
            <person name="Gagnaire P.A."/>
            <person name="Manchado M."/>
        </authorList>
    </citation>
    <scope>NUCLEOTIDE SEQUENCE [LARGE SCALE GENOMIC DNA]</scope>
    <source>
        <strain evidence="7">Sse05_10M</strain>
    </source>
</reference>
<keyword evidence="2 6" id="KW-0812">Transmembrane</keyword>
<dbReference type="Pfam" id="PF04103">
    <property type="entry name" value="CD20"/>
    <property type="match status" value="1"/>
</dbReference>
<evidence type="ECO:0000256" key="6">
    <source>
        <dbReference type="SAM" id="Phobius"/>
    </source>
</evidence>
<comment type="subcellular location">
    <subcellularLocation>
        <location evidence="1">Membrane</location>
        <topology evidence="1">Multi-pass membrane protein</topology>
    </subcellularLocation>
</comment>
<evidence type="ECO:0000256" key="5">
    <source>
        <dbReference type="SAM" id="MobiDB-lite"/>
    </source>
</evidence>
<dbReference type="GO" id="GO:0016020">
    <property type="term" value="C:membrane"/>
    <property type="evidence" value="ECO:0007669"/>
    <property type="project" value="UniProtKB-SubCell"/>
</dbReference>
<evidence type="ECO:0000313" key="8">
    <source>
        <dbReference type="Proteomes" id="UP000693946"/>
    </source>
</evidence>
<name>A0AAV6SP35_SOLSE</name>
<feature type="transmembrane region" description="Helical" evidence="6">
    <location>
        <begin position="132"/>
        <end position="152"/>
    </location>
</feature>
<feature type="transmembrane region" description="Helical" evidence="6">
    <location>
        <begin position="50"/>
        <end position="68"/>
    </location>
</feature>
<keyword evidence="4 6" id="KW-0472">Membrane</keyword>
<feature type="region of interest" description="Disordered" evidence="5">
    <location>
        <begin position="195"/>
        <end position="228"/>
    </location>
</feature>
<dbReference type="EMBL" id="JAGKHQ010000004">
    <property type="protein sequence ID" value="KAG7518730.1"/>
    <property type="molecule type" value="Genomic_DNA"/>
</dbReference>
<dbReference type="Proteomes" id="UP000693946">
    <property type="component" value="Linkage Group LG12"/>
</dbReference>
<evidence type="ECO:0000313" key="7">
    <source>
        <dbReference type="EMBL" id="KAG7518730.1"/>
    </source>
</evidence>
<evidence type="ECO:0000256" key="1">
    <source>
        <dbReference type="ARBA" id="ARBA00004141"/>
    </source>
</evidence>
<evidence type="ECO:0000256" key="3">
    <source>
        <dbReference type="ARBA" id="ARBA00022989"/>
    </source>
</evidence>
<proteinExistence type="predicted"/>
<feature type="transmembrane region" description="Helical" evidence="6">
    <location>
        <begin position="74"/>
        <end position="99"/>
    </location>
</feature>
<organism evidence="7 8">
    <name type="scientific">Solea senegalensis</name>
    <name type="common">Senegalese sole</name>
    <dbReference type="NCBI Taxonomy" id="28829"/>
    <lineage>
        <taxon>Eukaryota</taxon>
        <taxon>Metazoa</taxon>
        <taxon>Chordata</taxon>
        <taxon>Craniata</taxon>
        <taxon>Vertebrata</taxon>
        <taxon>Euteleostomi</taxon>
        <taxon>Actinopterygii</taxon>
        <taxon>Neopterygii</taxon>
        <taxon>Teleostei</taxon>
        <taxon>Neoteleostei</taxon>
        <taxon>Acanthomorphata</taxon>
        <taxon>Carangaria</taxon>
        <taxon>Pleuronectiformes</taxon>
        <taxon>Pleuronectoidei</taxon>
        <taxon>Soleidae</taxon>
        <taxon>Solea</taxon>
    </lineage>
</organism>
<comment type="caution">
    <text evidence="7">The sequence shown here is derived from an EMBL/GenBank/DDBJ whole genome shotgun (WGS) entry which is preliminary data.</text>
</comment>
<sequence length="294" mass="31997">MDRYRYLVFNQRSVLVLGVLQVACAGLCVVCGFMDAAFRKDTALSSTRTPLWGGLAMASPGVLALFASQRKHSVLVSVMVATAALSCVAVFAVSGYACLTLTYGEEDEDVFHHHDSPQVTFVLHRMVKAANATVLLSCTISLVLSALIGYVGCRSLPCCGCYDARTGLETLVPQCDLGDTEMVCTWQAGGDNRLFNSPVNSTEQDTAEEDEERPSRLPPRLTDDPVSHSKAPTALMTCLTHSKTDLILSHTQTDLILSHTVKTDLNSAVVCLNDWTESKSLWINIVQERSECEE</sequence>
<dbReference type="InterPro" id="IPR007237">
    <property type="entry name" value="CD20-like"/>
</dbReference>
<evidence type="ECO:0000256" key="4">
    <source>
        <dbReference type="ARBA" id="ARBA00023136"/>
    </source>
</evidence>
<gene>
    <name evidence="7" type="ORF">JOB18_042562</name>
</gene>
<accession>A0AAV6SP35</accession>
<keyword evidence="3 6" id="KW-1133">Transmembrane helix</keyword>
<feature type="compositionally biased region" description="Polar residues" evidence="5">
    <location>
        <begin position="195"/>
        <end position="204"/>
    </location>
</feature>
<dbReference type="AlphaFoldDB" id="A0AAV6SP35"/>
<evidence type="ECO:0000256" key="2">
    <source>
        <dbReference type="ARBA" id="ARBA00022692"/>
    </source>
</evidence>
<keyword evidence="8" id="KW-1185">Reference proteome</keyword>
<protein>
    <submittedName>
        <fullName evidence="7">Uncharacterized protein</fullName>
    </submittedName>
</protein>